<sequence length="95" mass="9766">MESDAAIEALPSSVVAMMIDETGGAPDTVVTVPITEPVHGAAAAVDLTTLTVKRIRSGTFLGHVNEATMAGVSTTLRVVLDSTTDRCLRACAVNP</sequence>
<dbReference type="AlphaFoldDB" id="A0A9X2LUH9"/>
<keyword evidence="2" id="KW-1185">Reference proteome</keyword>
<protein>
    <submittedName>
        <fullName evidence="1">Uncharacterized protein</fullName>
    </submittedName>
</protein>
<organism evidence="1 2">
    <name type="scientific">Streptomyces malaysiensis subsp. samsunensis</name>
    <dbReference type="NCBI Taxonomy" id="459658"/>
    <lineage>
        <taxon>Bacteria</taxon>
        <taxon>Bacillati</taxon>
        <taxon>Actinomycetota</taxon>
        <taxon>Actinomycetes</taxon>
        <taxon>Kitasatosporales</taxon>
        <taxon>Streptomycetaceae</taxon>
        <taxon>Streptomyces</taxon>
        <taxon>Streptomyces violaceusniger group</taxon>
    </lineage>
</organism>
<evidence type="ECO:0000313" key="2">
    <source>
        <dbReference type="Proteomes" id="UP001142400"/>
    </source>
</evidence>
<name>A0A9X2LUH9_STRMQ</name>
<dbReference type="Proteomes" id="UP001142400">
    <property type="component" value="Unassembled WGS sequence"/>
</dbReference>
<gene>
    <name evidence="1" type="ORF">NQU54_12955</name>
</gene>
<evidence type="ECO:0000313" key="1">
    <source>
        <dbReference type="EMBL" id="MCQ8829967.1"/>
    </source>
</evidence>
<proteinExistence type="predicted"/>
<dbReference type="EMBL" id="JANIIC010000012">
    <property type="protein sequence ID" value="MCQ8829967.1"/>
    <property type="molecule type" value="Genomic_DNA"/>
</dbReference>
<reference evidence="1" key="1">
    <citation type="submission" date="2022-06" db="EMBL/GenBank/DDBJ databases">
        <title>WGS of actinobacteria.</title>
        <authorList>
            <person name="Thawai C."/>
        </authorList>
    </citation>
    <scope>NUCLEOTIDE SEQUENCE</scope>
    <source>
        <strain evidence="1">DSM 42010</strain>
    </source>
</reference>
<dbReference type="RefSeq" id="WP_257631296.1">
    <property type="nucleotide sequence ID" value="NZ_JANIIC010000012.1"/>
</dbReference>
<accession>A0A9X2LUH9</accession>
<comment type="caution">
    <text evidence="1">The sequence shown here is derived from an EMBL/GenBank/DDBJ whole genome shotgun (WGS) entry which is preliminary data.</text>
</comment>